<feature type="domain" description="IrrE N-terminal-like" evidence="2">
    <location>
        <begin position="205"/>
        <end position="270"/>
    </location>
</feature>
<evidence type="ECO:0008006" key="6">
    <source>
        <dbReference type="Google" id="ProtNLM"/>
    </source>
</evidence>
<proteinExistence type="predicted"/>
<dbReference type="Proteomes" id="UP001519290">
    <property type="component" value="Unassembled WGS sequence"/>
</dbReference>
<protein>
    <recommendedName>
        <fullName evidence="6">Serine/arginine repetitive matrix protein 2</fullName>
    </recommendedName>
</protein>
<evidence type="ECO:0000313" key="4">
    <source>
        <dbReference type="EMBL" id="MBP2382469.1"/>
    </source>
</evidence>
<dbReference type="InterPro" id="IPR013610">
    <property type="entry name" value="ArdC_N"/>
</dbReference>
<organism evidence="4 5">
    <name type="scientific">Brachybacterium sacelli</name>
    <dbReference type="NCBI Taxonomy" id="173364"/>
    <lineage>
        <taxon>Bacteria</taxon>
        <taxon>Bacillati</taxon>
        <taxon>Actinomycetota</taxon>
        <taxon>Actinomycetes</taxon>
        <taxon>Micrococcales</taxon>
        <taxon>Dermabacteraceae</taxon>
        <taxon>Brachybacterium</taxon>
    </lineage>
</organism>
<feature type="region of interest" description="Disordered" evidence="1">
    <location>
        <begin position="314"/>
        <end position="374"/>
    </location>
</feature>
<evidence type="ECO:0000313" key="5">
    <source>
        <dbReference type="Proteomes" id="UP001519290"/>
    </source>
</evidence>
<evidence type="ECO:0000256" key="1">
    <source>
        <dbReference type="SAM" id="MobiDB-lite"/>
    </source>
</evidence>
<dbReference type="RefSeq" id="WP_209902342.1">
    <property type="nucleotide sequence ID" value="NZ_BAAAJW010000003.1"/>
</dbReference>
<sequence>MVRTREQARAAREAKLDELHERLTGAVEQLVSGDDWRRALTFAAQFRARSFSNTLLIWAQHGAAYEAGRVSEPMPSYVAGYRQWQGLGRQVQKGQPGYMIFAPVTGRFASSNLTDAESWRRLGKGEKPRPGEVVRSKMIAVRPAYVWDSSQTSGDPIPEPPAPKLLEGEAPAGLWDGLSELVEERGFEVLRVPHEGMIQGANGMTDYTAKTVTVRQNMDPAAQVKTLAHELGHVLMHGPDQEDARQHRGIGEVEAESVALMIGAAHHMDTSGYTIPYVSTWAARVDGKEPVEIVKATGERVRKTASTILDQLDTAQVTDGTPPGLDREARQHDQPARTQVTHEQRTSARPAAGRVEPLPEPEPAALSPGLVRGL</sequence>
<dbReference type="EMBL" id="JAGIOD010000001">
    <property type="protein sequence ID" value="MBP2382469.1"/>
    <property type="molecule type" value="Genomic_DNA"/>
</dbReference>
<evidence type="ECO:0000259" key="2">
    <source>
        <dbReference type="Pfam" id="PF06114"/>
    </source>
</evidence>
<dbReference type="Gene3D" id="1.10.10.2910">
    <property type="match status" value="1"/>
</dbReference>
<name>A0ABS4X1Y1_9MICO</name>
<reference evidence="4 5" key="1">
    <citation type="submission" date="2021-03" db="EMBL/GenBank/DDBJ databases">
        <title>Sequencing the genomes of 1000 actinobacteria strains.</title>
        <authorList>
            <person name="Klenk H.-P."/>
        </authorList>
    </citation>
    <scope>NUCLEOTIDE SEQUENCE [LARGE SCALE GENOMIC DNA]</scope>
    <source>
        <strain evidence="4 5">DSM 14566</strain>
    </source>
</reference>
<evidence type="ECO:0000259" key="3">
    <source>
        <dbReference type="Pfam" id="PF08401"/>
    </source>
</evidence>
<keyword evidence="5" id="KW-1185">Reference proteome</keyword>
<dbReference type="Pfam" id="PF08401">
    <property type="entry name" value="ArdcN"/>
    <property type="match status" value="1"/>
</dbReference>
<accession>A0ABS4X1Y1</accession>
<gene>
    <name evidence="4" type="ORF">JOF43_002426</name>
</gene>
<feature type="domain" description="N-terminal" evidence="3">
    <location>
        <begin position="35"/>
        <end position="105"/>
    </location>
</feature>
<dbReference type="Pfam" id="PF06114">
    <property type="entry name" value="Peptidase_M78"/>
    <property type="match status" value="1"/>
</dbReference>
<dbReference type="InterPro" id="IPR010359">
    <property type="entry name" value="IrrE_HExxH"/>
</dbReference>
<feature type="compositionally biased region" description="Basic and acidic residues" evidence="1">
    <location>
        <begin position="325"/>
        <end position="346"/>
    </location>
</feature>
<comment type="caution">
    <text evidence="4">The sequence shown here is derived from an EMBL/GenBank/DDBJ whole genome shotgun (WGS) entry which is preliminary data.</text>
</comment>